<evidence type="ECO:0000313" key="2">
    <source>
        <dbReference type="Proteomes" id="UP001501710"/>
    </source>
</evidence>
<accession>A0ABP8CAU2</accession>
<proteinExistence type="predicted"/>
<evidence type="ECO:0000313" key="1">
    <source>
        <dbReference type="EMBL" id="GAA4236554.1"/>
    </source>
</evidence>
<reference evidence="2" key="1">
    <citation type="journal article" date="2019" name="Int. J. Syst. Evol. Microbiol.">
        <title>The Global Catalogue of Microorganisms (GCM) 10K type strain sequencing project: providing services to taxonomists for standard genome sequencing and annotation.</title>
        <authorList>
            <consortium name="The Broad Institute Genomics Platform"/>
            <consortium name="The Broad Institute Genome Sequencing Center for Infectious Disease"/>
            <person name="Wu L."/>
            <person name="Ma J."/>
        </authorList>
    </citation>
    <scope>NUCLEOTIDE SEQUENCE [LARGE SCALE GENOMIC DNA]</scope>
    <source>
        <strain evidence="2">JCM 17440</strain>
    </source>
</reference>
<gene>
    <name evidence="1" type="ORF">GCM10022254_46480</name>
</gene>
<name>A0ABP8CAU2_9ACTN</name>
<organism evidence="1 2">
    <name type="scientific">Actinomadura meridiana</name>
    <dbReference type="NCBI Taxonomy" id="559626"/>
    <lineage>
        <taxon>Bacteria</taxon>
        <taxon>Bacillati</taxon>
        <taxon>Actinomycetota</taxon>
        <taxon>Actinomycetes</taxon>
        <taxon>Streptosporangiales</taxon>
        <taxon>Thermomonosporaceae</taxon>
        <taxon>Actinomadura</taxon>
    </lineage>
</organism>
<keyword evidence="2" id="KW-1185">Reference proteome</keyword>
<dbReference type="EMBL" id="BAABAS010000015">
    <property type="protein sequence ID" value="GAA4236554.1"/>
    <property type="molecule type" value="Genomic_DNA"/>
</dbReference>
<dbReference type="Proteomes" id="UP001501710">
    <property type="component" value="Unassembled WGS sequence"/>
</dbReference>
<sequence>MLDAASAAAAIFSVPLFGTSFAGVIPEVIRVSLPTNGAERLRCALTPPGQRIADRPRRR</sequence>
<comment type="caution">
    <text evidence="1">The sequence shown here is derived from an EMBL/GenBank/DDBJ whole genome shotgun (WGS) entry which is preliminary data.</text>
</comment>
<protein>
    <submittedName>
        <fullName evidence="1">Uncharacterized protein</fullName>
    </submittedName>
</protein>